<evidence type="ECO:0000313" key="2">
    <source>
        <dbReference type="Proteomes" id="UP000305401"/>
    </source>
</evidence>
<reference evidence="1" key="1">
    <citation type="submission" date="2019-04" db="EMBL/GenBank/DDBJ databases">
        <title>Microbes associate with the intestines of laboratory mice.</title>
        <authorList>
            <person name="Navarre W."/>
            <person name="Wong E."/>
            <person name="Huang K.C."/>
            <person name="Tropini C."/>
            <person name="Ng K."/>
            <person name="Yu B."/>
        </authorList>
    </citation>
    <scope>NUCLEOTIDE SEQUENCE</scope>
    <source>
        <strain evidence="1">NM86_A22</strain>
    </source>
</reference>
<sequence>MLRNIAFLPVLLLCGIFGLQAQDLTVVDFQSTMNPMTVEMQRRDFNDDICALVKVQLPVSGVTFEGNIIGDTPFKTNEYWVYLTNGTKFLQVKCPGHYPLQIDFRNLGIEGLVGKHIYTLRLKAANVAMGPQQSDPGANYLVLDITPKTGLSVRVDGQTQPVEDGMVRVYLKYGNHTYRVEADGYAPAEGQVAISSAGKTTKQIHLESVMAMLLVKPETPESSIFINDAMKGTGTWSGQLNPGLYRVEAKKEGYRSRIENVELFQRDNKTVTIPALTPIYGLVNVDYKPIGASVSIDGRELGTTPDMFNNVLIGQHVVTISKPGYQTHTETVTVREGEETRISGTLTAETRQQPAKTTAQVAASSQPVSSNGSASISTESNGDLKITVDGITFPMILVEGGTFTMGSSDHSSSHKPHTVTLDDFYMFRSEMTQFMWQKFMGSNPSSNNKGGGYPVENVSFGEIQEFLRKLNAASGLDFRLPTEAEWEYAARGGRKSRNYRYSGSNNLDEVAWYGGNSGNNSHEVRSKKPNELGLYDMSGNLEEICADYYDDDYYQKSPQYNPLNTVKDSDNRHVNRGGRFSQDETLIVFHEPTRRFYEDLSTGSWSTGFRIVLPRKGGGQAATATRPDYVQVGNNAGSATRTFTANGYSFEMIPVEGGTFTMGWSNTDEHRFHQVTLSDYMLGKFEVTEGLWNAVMGSPTSNKGDNYPAGNVSYNKAVQFCQRLSRLTGHDFRLPTEAEWEYAARGGRLSQGYTYPGTNSLAEIGLKKDNKPSGLKPVGQQKANELGIYDMAGNAYEWCSDWYSDKYYGSSPSVNPQGPSKGKERVKRGGYYNSSDVFYECGRRFNSEPAQAYFFNGFRIALSGNGGGTPSGGQQSVYQAPVQQSYTQASGSDMTFNANGVSFQIVPVAGGTFMMGSSDHSSSHKPHSVTLGSYGIGKYEVTQALWQAVMGNNPSYEKGANLPVVGVKYAECVEFCRKLSGLTGRKFRLPTEAEWEFAARGGNKSQNFTYAGSNSLDAVAWHEKNSGEIPHPVGQKKPNELGIYDMSGNAQEWCHDWYDKSYYAQSPSYNPKGPSGPDNDQGRVVRGAHNSDDIEEFFKPVRRYREKPADGSMDTGFRVAMDM</sequence>
<evidence type="ECO:0000313" key="1">
    <source>
        <dbReference type="EMBL" id="THG46986.1"/>
    </source>
</evidence>
<dbReference type="EMBL" id="SSTG01000101">
    <property type="protein sequence ID" value="THG46986.1"/>
    <property type="molecule type" value="Genomic_DNA"/>
</dbReference>
<keyword evidence="2" id="KW-1185">Reference proteome</keyword>
<accession>A0AC61S495</accession>
<comment type="caution">
    <text evidence="1">The sequence shown here is derived from an EMBL/GenBank/DDBJ whole genome shotgun (WGS) entry which is preliminary data.</text>
</comment>
<proteinExistence type="predicted"/>
<name>A0AC61S495_9BACT</name>
<organism evidence="1 2">
    <name type="scientific">Muribaculum caecicola</name>
    <dbReference type="NCBI Taxonomy" id="3038144"/>
    <lineage>
        <taxon>Bacteria</taxon>
        <taxon>Pseudomonadati</taxon>
        <taxon>Bacteroidota</taxon>
        <taxon>Bacteroidia</taxon>
        <taxon>Bacteroidales</taxon>
        <taxon>Muribaculaceae</taxon>
        <taxon>Muribaculum</taxon>
    </lineage>
</organism>
<protein>
    <submittedName>
        <fullName evidence="1">PEGA domain-containing protein</fullName>
    </submittedName>
</protein>
<dbReference type="Proteomes" id="UP000305401">
    <property type="component" value="Unassembled WGS sequence"/>
</dbReference>
<gene>
    <name evidence="1" type="ORF">E5990_07985</name>
</gene>